<feature type="domain" description="PWWP" evidence="2">
    <location>
        <begin position="107"/>
        <end position="158"/>
    </location>
</feature>
<protein>
    <recommendedName>
        <fullName evidence="2">PWWP domain-containing protein</fullName>
    </recommendedName>
</protein>
<dbReference type="SMART" id="SM00293">
    <property type="entry name" value="PWWP"/>
    <property type="match status" value="2"/>
</dbReference>
<name>A0A6J5TXY7_PRUAR</name>
<dbReference type="PANTHER" id="PTHR42851">
    <property type="entry name" value="ALDOLASE-RELATED"/>
    <property type="match status" value="1"/>
</dbReference>
<dbReference type="Pfam" id="PF00855">
    <property type="entry name" value="PWWP"/>
    <property type="match status" value="2"/>
</dbReference>
<sequence>MEIQRKGRIFLWKETKRIQPDRKEPNKVAWLCRSNFQDTSPPAQTFYFLFILRAHRTPRSFSISISCCAVSGETTMKSKRLSTWKDRIDVKDEEDVAANQLGGEVKVADLIWVKINGGSWWPAQVVDDNTVNVNNKPSKRSARKVLVRLYGSYKYLYVDPLKYHSEFDIILKQNNGCYREILIKALEQDVSCLKSSRSKKQGSKSKESVAVYSPTRMSNRNHAGENHQTDSSSLTMKSKRLSTGKDRIDVKDEEDVAANQLGGEVKVADLIWVKINGGSWWPAQVVDDNTVNVNNKPSKRSAGKVLVRLYGSYKYLYVDPQKYHSEFDIILKQNNGCYREILIKALEQDVSCLKSSRSKKQGSKSKECLYYGAESVAVYSPTRVSNNNHARENHQTDSSSLVRVSPRRQQYVTIPQSKLEPNMPIAKEEEAKRKSPREDGLQKKLKRNGSSDQAEVSVRRLRVMQHLGLIAPSGSPFHKNGLIV</sequence>
<feature type="compositionally biased region" description="Basic and acidic residues" evidence="1">
    <location>
        <begin position="426"/>
        <end position="442"/>
    </location>
</feature>
<gene>
    <name evidence="3" type="ORF">CURHAP_LOCUS9897</name>
</gene>
<dbReference type="InterPro" id="IPR000313">
    <property type="entry name" value="PWWP_dom"/>
</dbReference>
<accession>A0A6J5TXY7</accession>
<feature type="domain" description="PWWP" evidence="2">
    <location>
        <begin position="267"/>
        <end position="322"/>
    </location>
</feature>
<evidence type="ECO:0000313" key="3">
    <source>
        <dbReference type="EMBL" id="CAB4267278.1"/>
    </source>
</evidence>
<dbReference type="EMBL" id="CAEKDK010000001">
    <property type="protein sequence ID" value="CAB4267278.1"/>
    <property type="molecule type" value="Genomic_DNA"/>
</dbReference>
<dbReference type="PANTHER" id="PTHR42851:SF13">
    <property type="entry name" value="OS08G0477800 PROTEIN"/>
    <property type="match status" value="1"/>
</dbReference>
<dbReference type="PROSITE" id="PS50812">
    <property type="entry name" value="PWWP"/>
    <property type="match status" value="2"/>
</dbReference>
<feature type="region of interest" description="Disordered" evidence="1">
    <location>
        <begin position="195"/>
        <end position="245"/>
    </location>
</feature>
<reference evidence="3 4" key="1">
    <citation type="submission" date="2020-05" db="EMBL/GenBank/DDBJ databases">
        <authorList>
            <person name="Campoy J."/>
            <person name="Schneeberger K."/>
            <person name="Spophaly S."/>
        </authorList>
    </citation>
    <scope>NUCLEOTIDE SEQUENCE [LARGE SCALE GENOMIC DNA]</scope>
    <source>
        <strain evidence="3">PruArmRojPasFocal</strain>
    </source>
</reference>
<proteinExistence type="predicted"/>
<dbReference type="InterPro" id="IPR053063">
    <property type="entry name" value="PWWP_domain_containing_PDP"/>
</dbReference>
<dbReference type="CDD" id="cd05162">
    <property type="entry name" value="PWWP"/>
    <property type="match status" value="2"/>
</dbReference>
<dbReference type="Gene3D" id="2.30.30.140">
    <property type="match status" value="2"/>
</dbReference>
<dbReference type="SUPFAM" id="SSF63748">
    <property type="entry name" value="Tudor/PWWP/MBT"/>
    <property type="match status" value="2"/>
</dbReference>
<feature type="region of interest" description="Disordered" evidence="1">
    <location>
        <begin position="416"/>
        <end position="455"/>
    </location>
</feature>
<evidence type="ECO:0000256" key="1">
    <source>
        <dbReference type="SAM" id="MobiDB-lite"/>
    </source>
</evidence>
<dbReference type="Proteomes" id="UP000507222">
    <property type="component" value="Unassembled WGS sequence"/>
</dbReference>
<evidence type="ECO:0000259" key="2">
    <source>
        <dbReference type="PROSITE" id="PS50812"/>
    </source>
</evidence>
<organism evidence="3 4">
    <name type="scientific">Prunus armeniaca</name>
    <name type="common">Apricot</name>
    <name type="synonym">Armeniaca vulgaris</name>
    <dbReference type="NCBI Taxonomy" id="36596"/>
    <lineage>
        <taxon>Eukaryota</taxon>
        <taxon>Viridiplantae</taxon>
        <taxon>Streptophyta</taxon>
        <taxon>Embryophyta</taxon>
        <taxon>Tracheophyta</taxon>
        <taxon>Spermatophyta</taxon>
        <taxon>Magnoliopsida</taxon>
        <taxon>eudicotyledons</taxon>
        <taxon>Gunneridae</taxon>
        <taxon>Pentapetalae</taxon>
        <taxon>rosids</taxon>
        <taxon>fabids</taxon>
        <taxon>Rosales</taxon>
        <taxon>Rosaceae</taxon>
        <taxon>Amygdaloideae</taxon>
        <taxon>Amygdaleae</taxon>
        <taxon>Prunus</taxon>
    </lineage>
</organism>
<dbReference type="AlphaFoldDB" id="A0A6J5TXY7"/>
<evidence type="ECO:0000313" key="4">
    <source>
        <dbReference type="Proteomes" id="UP000507222"/>
    </source>
</evidence>